<reference evidence="5 6" key="1">
    <citation type="submission" date="2010-10" db="EMBL/GenBank/DDBJ databases">
        <title>Complete sequence of Mesorhizobium opportunistum WSM2075.</title>
        <authorList>
            <consortium name="US DOE Joint Genome Institute"/>
            <person name="Lucas S."/>
            <person name="Copeland A."/>
            <person name="Lapidus A."/>
            <person name="Cheng J.-F."/>
            <person name="Bruce D."/>
            <person name="Goodwin L."/>
            <person name="Pitluck S."/>
            <person name="Chertkov O."/>
            <person name="Misra M."/>
            <person name="Detter J.C."/>
            <person name="Han C."/>
            <person name="Tapia R."/>
            <person name="Land M."/>
            <person name="Hauser L."/>
            <person name="Kyrpides N."/>
            <person name="Ovchinnikova G."/>
            <person name="Mavrommatis K.M."/>
            <person name="Tiwari R.P."/>
            <person name="Howieson J.G."/>
            <person name="O'Hara G.W."/>
            <person name="Nandasena K.G."/>
            <person name="Woyke T."/>
        </authorList>
    </citation>
    <scope>NUCLEOTIDE SEQUENCE [LARGE SCALE GENOMIC DNA]</scope>
    <source>
        <strain evidence="6">LMG 24607 / HAMBI 3007 / WSM2075</strain>
    </source>
</reference>
<protein>
    <recommendedName>
        <fullName evidence="1">Thioredoxin reductase</fullName>
    </recommendedName>
</protein>
<dbReference type="InterPro" id="IPR036188">
    <property type="entry name" value="FAD/NAD-bd_sf"/>
</dbReference>
<accession>F7Y9Q2</accession>
<dbReference type="PRINTS" id="PR00469">
    <property type="entry name" value="PNDRDTASEII"/>
</dbReference>
<dbReference type="RefSeq" id="WP_013895454.1">
    <property type="nucleotide sequence ID" value="NC_015675.1"/>
</dbReference>
<evidence type="ECO:0000256" key="2">
    <source>
        <dbReference type="ARBA" id="ARBA00022630"/>
    </source>
</evidence>
<proteinExistence type="predicted"/>
<dbReference type="HOGENOM" id="CLU_031864_5_0_5"/>
<dbReference type="InterPro" id="IPR023753">
    <property type="entry name" value="FAD/NAD-binding_dom"/>
</dbReference>
<dbReference type="AlphaFoldDB" id="F7Y9Q2"/>
<organism evidence="5 6">
    <name type="scientific">Mesorhizobium opportunistum (strain LMG 24607 / HAMBI 3007 / WSM2075)</name>
    <dbReference type="NCBI Taxonomy" id="536019"/>
    <lineage>
        <taxon>Bacteria</taxon>
        <taxon>Pseudomonadati</taxon>
        <taxon>Pseudomonadota</taxon>
        <taxon>Alphaproteobacteria</taxon>
        <taxon>Hyphomicrobiales</taxon>
        <taxon>Phyllobacteriaceae</taxon>
        <taxon>Mesorhizobium</taxon>
    </lineage>
</organism>
<dbReference type="eggNOG" id="COG0492">
    <property type="taxonomic scope" value="Bacteria"/>
</dbReference>
<evidence type="ECO:0000313" key="5">
    <source>
        <dbReference type="EMBL" id="AEH88778.1"/>
    </source>
</evidence>
<dbReference type="Pfam" id="PF07992">
    <property type="entry name" value="Pyr_redox_2"/>
    <property type="match status" value="1"/>
</dbReference>
<evidence type="ECO:0000256" key="1">
    <source>
        <dbReference type="ARBA" id="ARBA00018719"/>
    </source>
</evidence>
<sequence>MPCSSGSQIFDVAIVGGGPAGLAAATYLARFLRSVISFDAGDARAKLIPKCHNCPGFPDGINGEELLGRLRAQARLYGASVADGYVAHAEKREGYFLLTTACGMVQARRVILATGIVDKAPSIKGLQQAIADGIVRLCPVCDAYEARGSRIGVVGPEHLAVREALFLKEYGSRVALLANHPDDVSEAARDVALAGGVEIWDAVDDLIPRRTGFDVVMAEGAPLRNIDVVYPSMGCDVRSELAVALGAIRDEEGYVLVNRHLETSTPGLYAIGDVAEGLNQIAVSFGHAATAATHIHNDLRDCAKPAPKCR</sequence>
<feature type="domain" description="FAD/NAD(P)-binding" evidence="4">
    <location>
        <begin position="10"/>
        <end position="287"/>
    </location>
</feature>
<dbReference type="STRING" id="536019.Mesop_4349"/>
<evidence type="ECO:0000313" key="6">
    <source>
        <dbReference type="Proteomes" id="UP000001623"/>
    </source>
</evidence>
<gene>
    <name evidence="5" type="ordered locus">Mesop_4349</name>
</gene>
<evidence type="ECO:0000259" key="4">
    <source>
        <dbReference type="Pfam" id="PF07992"/>
    </source>
</evidence>
<dbReference type="InterPro" id="IPR050097">
    <property type="entry name" value="Ferredoxin-NADP_redctase_2"/>
</dbReference>
<dbReference type="Proteomes" id="UP000001623">
    <property type="component" value="Chromosome"/>
</dbReference>
<dbReference type="EMBL" id="CP002279">
    <property type="protein sequence ID" value="AEH88778.1"/>
    <property type="molecule type" value="Genomic_DNA"/>
</dbReference>
<evidence type="ECO:0000256" key="3">
    <source>
        <dbReference type="ARBA" id="ARBA00023002"/>
    </source>
</evidence>
<dbReference type="KEGG" id="mop:Mesop_4349"/>
<dbReference type="Gene3D" id="3.50.50.60">
    <property type="entry name" value="FAD/NAD(P)-binding domain"/>
    <property type="match status" value="2"/>
</dbReference>
<name>F7Y9Q2_MESOW</name>
<dbReference type="PANTHER" id="PTHR48105">
    <property type="entry name" value="THIOREDOXIN REDUCTASE 1-RELATED-RELATED"/>
    <property type="match status" value="1"/>
</dbReference>
<dbReference type="SUPFAM" id="SSF51905">
    <property type="entry name" value="FAD/NAD(P)-binding domain"/>
    <property type="match status" value="1"/>
</dbReference>
<dbReference type="PRINTS" id="PR00368">
    <property type="entry name" value="FADPNR"/>
</dbReference>
<dbReference type="GO" id="GO:0016491">
    <property type="term" value="F:oxidoreductase activity"/>
    <property type="evidence" value="ECO:0007669"/>
    <property type="project" value="UniProtKB-KW"/>
</dbReference>
<keyword evidence="3" id="KW-0560">Oxidoreductase</keyword>
<keyword evidence="2" id="KW-0285">Flavoprotein</keyword>